<evidence type="ECO:0000256" key="1">
    <source>
        <dbReference type="SAM" id="MobiDB-lite"/>
    </source>
</evidence>
<dbReference type="EMBL" id="JAAEDI010000003">
    <property type="protein sequence ID" value="MBR0648690.1"/>
    <property type="molecule type" value="Genomic_DNA"/>
</dbReference>
<evidence type="ECO:0000313" key="2">
    <source>
        <dbReference type="EMBL" id="MBR0648690.1"/>
    </source>
</evidence>
<dbReference type="Pfam" id="PF26318">
    <property type="entry name" value="SocB"/>
    <property type="match status" value="1"/>
</dbReference>
<dbReference type="Proteomes" id="UP000698752">
    <property type="component" value="Unassembled WGS sequence"/>
</dbReference>
<protein>
    <recommendedName>
        <fullName evidence="4">YbjN domain-containing protein</fullName>
    </recommendedName>
</protein>
<feature type="region of interest" description="Disordered" evidence="1">
    <location>
        <begin position="163"/>
        <end position="182"/>
    </location>
</feature>
<evidence type="ECO:0008006" key="4">
    <source>
        <dbReference type="Google" id="ProtNLM"/>
    </source>
</evidence>
<dbReference type="InterPro" id="IPR059063">
    <property type="entry name" value="SocB"/>
</dbReference>
<dbReference type="RefSeq" id="WP_211866052.1">
    <property type="nucleotide sequence ID" value="NZ_JAAEDI010000003.1"/>
</dbReference>
<accession>A0ABS5ECF0</accession>
<gene>
    <name evidence="2" type="ORF">GXW78_03385</name>
</gene>
<keyword evidence="3" id="KW-1185">Reference proteome</keyword>
<name>A0ABS5ECF0_9PROT</name>
<reference evidence="3" key="1">
    <citation type="journal article" date="2021" name="Syst. Appl. Microbiol.">
        <title>Roseomonas hellenica sp. nov., isolated from roots of wild-growing Alkanna tinctoria.</title>
        <authorList>
            <person name="Rat A."/>
            <person name="Naranjo H.D."/>
            <person name="Lebbe L."/>
            <person name="Cnockaert M."/>
            <person name="Krigas N."/>
            <person name="Grigoriadou K."/>
            <person name="Maloupa E."/>
            <person name="Willems A."/>
        </authorList>
    </citation>
    <scope>NUCLEOTIDE SEQUENCE [LARGE SCALE GENOMIC DNA]</scope>
    <source>
        <strain evidence="3">LMG 31159</strain>
    </source>
</reference>
<sequence>MPLDVLVRQCRAASRPLGRDANAEVVEALWHFAEGRSIATHDAPTWHFDFLAGFAVRIAADLLVVESGRASLVWLQTRRGGAPSAAQLGMLQRLFLLKAKDSDYEDVGLTILDLRETADGRRVVRPYEIGDLSIPDEADAEAMLQIFADAHAQLVAEGFAKTRAEHRARRRKEPPGQGTMFP</sequence>
<comment type="caution">
    <text evidence="2">The sequence shown here is derived from an EMBL/GenBank/DDBJ whole genome shotgun (WGS) entry which is preliminary data.</text>
</comment>
<proteinExistence type="predicted"/>
<organism evidence="2 3">
    <name type="scientific">Neoroseomonas terrae</name>
    <dbReference type="NCBI Taxonomy" id="424799"/>
    <lineage>
        <taxon>Bacteria</taxon>
        <taxon>Pseudomonadati</taxon>
        <taxon>Pseudomonadota</taxon>
        <taxon>Alphaproteobacteria</taxon>
        <taxon>Acetobacterales</taxon>
        <taxon>Acetobacteraceae</taxon>
        <taxon>Neoroseomonas</taxon>
    </lineage>
</organism>
<evidence type="ECO:0000313" key="3">
    <source>
        <dbReference type="Proteomes" id="UP000698752"/>
    </source>
</evidence>